<organism evidence="1 2">
    <name type="scientific">Jeotgalibacillus terrae</name>
    <dbReference type="NCBI Taxonomy" id="587735"/>
    <lineage>
        <taxon>Bacteria</taxon>
        <taxon>Bacillati</taxon>
        <taxon>Bacillota</taxon>
        <taxon>Bacilli</taxon>
        <taxon>Bacillales</taxon>
        <taxon>Caryophanaceae</taxon>
        <taxon>Jeotgalibacillus</taxon>
    </lineage>
</organism>
<sequence length="146" mass="16696">MRYKKSIMSTLVLIMCLAAWMIYSYNQPPVLKGKSTDGNWTAEYVPMKSNKNIWQGNLKWNGEGHPKIEELIFTLNNHETELSLTESQKSSTSISELPSLSTQPLEGTEASYVIKWQQNGEEVEEVISLKPQKRFFVVPGFFYGNN</sequence>
<keyword evidence="2" id="KW-1185">Reference proteome</keyword>
<dbReference type="Proteomes" id="UP001597561">
    <property type="component" value="Unassembled WGS sequence"/>
</dbReference>
<evidence type="ECO:0000313" key="1">
    <source>
        <dbReference type="EMBL" id="MFD2913457.1"/>
    </source>
</evidence>
<evidence type="ECO:0000313" key="2">
    <source>
        <dbReference type="Proteomes" id="UP001597561"/>
    </source>
</evidence>
<protein>
    <recommendedName>
        <fullName evidence="3">DUF4944 domain-containing protein</fullName>
    </recommendedName>
</protein>
<reference evidence="2" key="1">
    <citation type="journal article" date="2019" name="Int. J. Syst. Evol. Microbiol.">
        <title>The Global Catalogue of Microorganisms (GCM) 10K type strain sequencing project: providing services to taxonomists for standard genome sequencing and annotation.</title>
        <authorList>
            <consortium name="The Broad Institute Genomics Platform"/>
            <consortium name="The Broad Institute Genome Sequencing Center for Infectious Disease"/>
            <person name="Wu L."/>
            <person name="Ma J."/>
        </authorList>
    </citation>
    <scope>NUCLEOTIDE SEQUENCE [LARGE SCALE GENOMIC DNA]</scope>
    <source>
        <strain evidence="2">KCTC 13528</strain>
    </source>
</reference>
<gene>
    <name evidence="1" type="ORF">ACFS5P_16340</name>
</gene>
<accession>A0ABW5ZP76</accession>
<dbReference type="RefSeq" id="WP_204728375.1">
    <property type="nucleotide sequence ID" value="NZ_JAFBDK010000003.1"/>
</dbReference>
<comment type="caution">
    <text evidence="1">The sequence shown here is derived from an EMBL/GenBank/DDBJ whole genome shotgun (WGS) entry which is preliminary data.</text>
</comment>
<proteinExistence type="predicted"/>
<dbReference type="EMBL" id="JBHUPG010000031">
    <property type="protein sequence ID" value="MFD2913457.1"/>
    <property type="molecule type" value="Genomic_DNA"/>
</dbReference>
<evidence type="ECO:0008006" key="3">
    <source>
        <dbReference type="Google" id="ProtNLM"/>
    </source>
</evidence>
<name>A0ABW5ZP76_9BACL</name>